<keyword evidence="1" id="KW-0004">4Fe-4S</keyword>
<dbReference type="GO" id="GO:0046872">
    <property type="term" value="F:metal ion binding"/>
    <property type="evidence" value="ECO:0007669"/>
    <property type="project" value="UniProtKB-KW"/>
</dbReference>
<protein>
    <submittedName>
        <fullName evidence="6">Ferredoxin family protein</fullName>
    </submittedName>
</protein>
<dbReference type="Proteomes" id="UP000824225">
    <property type="component" value="Unassembled WGS sequence"/>
</dbReference>
<dbReference type="PROSITE" id="PS00198">
    <property type="entry name" value="4FE4S_FER_1"/>
    <property type="match status" value="1"/>
</dbReference>
<sequence>MYHTVLYYNSLWHKTCFSFREFHSQHMRPLRDLKEKDMPPVINQELCTGCGTCADICPMNVFEQDSPRTAPRIVYGEECWHCNACVLDCPKKAVTLRIPLNYMLLHVDASQFKE</sequence>
<gene>
    <name evidence="6" type="ORF">H9962_07980</name>
</gene>
<evidence type="ECO:0000256" key="4">
    <source>
        <dbReference type="ARBA" id="ARBA00023014"/>
    </source>
</evidence>
<dbReference type="InterPro" id="IPR050572">
    <property type="entry name" value="Fe-S_Ferredoxin"/>
</dbReference>
<keyword evidence="4" id="KW-0411">Iron-sulfur</keyword>
<dbReference type="Gene3D" id="3.30.70.20">
    <property type="match status" value="1"/>
</dbReference>
<dbReference type="GO" id="GO:0051539">
    <property type="term" value="F:4 iron, 4 sulfur cluster binding"/>
    <property type="evidence" value="ECO:0007669"/>
    <property type="project" value="UniProtKB-KW"/>
</dbReference>
<evidence type="ECO:0000256" key="1">
    <source>
        <dbReference type="ARBA" id="ARBA00022485"/>
    </source>
</evidence>
<dbReference type="PANTHER" id="PTHR43687">
    <property type="entry name" value="ADENYLYLSULFATE REDUCTASE, BETA SUBUNIT"/>
    <property type="match status" value="1"/>
</dbReference>
<organism evidence="6 7">
    <name type="scientific">Candidatus Mailhella merdigallinarum</name>
    <dbReference type="NCBI Taxonomy" id="2838658"/>
    <lineage>
        <taxon>Bacteria</taxon>
        <taxon>Pseudomonadati</taxon>
        <taxon>Thermodesulfobacteriota</taxon>
        <taxon>Desulfovibrionia</taxon>
        <taxon>Desulfovibrionales</taxon>
        <taxon>Desulfovibrionaceae</taxon>
        <taxon>Mailhella</taxon>
    </lineage>
</organism>
<dbReference type="PANTHER" id="PTHR43687:SF1">
    <property type="entry name" value="FERREDOXIN III"/>
    <property type="match status" value="1"/>
</dbReference>
<proteinExistence type="predicted"/>
<dbReference type="PROSITE" id="PS51379">
    <property type="entry name" value="4FE4S_FER_2"/>
    <property type="match status" value="2"/>
</dbReference>
<dbReference type="InterPro" id="IPR017896">
    <property type="entry name" value="4Fe4S_Fe-S-bd"/>
</dbReference>
<dbReference type="SUPFAM" id="SSF54862">
    <property type="entry name" value="4Fe-4S ferredoxins"/>
    <property type="match status" value="1"/>
</dbReference>
<evidence type="ECO:0000256" key="2">
    <source>
        <dbReference type="ARBA" id="ARBA00022723"/>
    </source>
</evidence>
<comment type="caution">
    <text evidence="6">The sequence shown here is derived from an EMBL/GenBank/DDBJ whole genome shotgun (WGS) entry which is preliminary data.</text>
</comment>
<feature type="domain" description="4Fe-4S ferredoxin-type" evidence="5">
    <location>
        <begin position="69"/>
        <end position="99"/>
    </location>
</feature>
<dbReference type="AlphaFoldDB" id="A0A9D2HEQ3"/>
<evidence type="ECO:0000313" key="6">
    <source>
        <dbReference type="EMBL" id="HJA09109.1"/>
    </source>
</evidence>
<accession>A0A9D2HEQ3</accession>
<dbReference type="EMBL" id="DXAN01000026">
    <property type="protein sequence ID" value="HJA09109.1"/>
    <property type="molecule type" value="Genomic_DNA"/>
</dbReference>
<dbReference type="Pfam" id="PF13187">
    <property type="entry name" value="Fer4_9"/>
    <property type="match status" value="1"/>
</dbReference>
<keyword evidence="3" id="KW-0408">Iron</keyword>
<keyword evidence="2" id="KW-0479">Metal-binding</keyword>
<evidence type="ECO:0000259" key="5">
    <source>
        <dbReference type="PROSITE" id="PS51379"/>
    </source>
</evidence>
<evidence type="ECO:0000256" key="3">
    <source>
        <dbReference type="ARBA" id="ARBA00023004"/>
    </source>
</evidence>
<dbReference type="InterPro" id="IPR017900">
    <property type="entry name" value="4Fe4S_Fe_S_CS"/>
</dbReference>
<feature type="domain" description="4Fe-4S ferredoxin-type" evidence="5">
    <location>
        <begin position="38"/>
        <end position="67"/>
    </location>
</feature>
<reference evidence="6" key="2">
    <citation type="submission" date="2021-04" db="EMBL/GenBank/DDBJ databases">
        <authorList>
            <person name="Gilroy R."/>
        </authorList>
    </citation>
    <scope>NUCLEOTIDE SEQUENCE</scope>
    <source>
        <strain evidence="6">CHK186-16707</strain>
    </source>
</reference>
<reference evidence="6" key="1">
    <citation type="journal article" date="2021" name="PeerJ">
        <title>Extensive microbial diversity within the chicken gut microbiome revealed by metagenomics and culture.</title>
        <authorList>
            <person name="Gilroy R."/>
            <person name="Ravi A."/>
            <person name="Getino M."/>
            <person name="Pursley I."/>
            <person name="Horton D.L."/>
            <person name="Alikhan N.F."/>
            <person name="Baker D."/>
            <person name="Gharbi K."/>
            <person name="Hall N."/>
            <person name="Watson M."/>
            <person name="Adriaenssens E.M."/>
            <person name="Foster-Nyarko E."/>
            <person name="Jarju S."/>
            <person name="Secka A."/>
            <person name="Antonio M."/>
            <person name="Oren A."/>
            <person name="Chaudhuri R.R."/>
            <person name="La Ragione R."/>
            <person name="Hildebrand F."/>
            <person name="Pallen M.J."/>
        </authorList>
    </citation>
    <scope>NUCLEOTIDE SEQUENCE</scope>
    <source>
        <strain evidence="6">CHK186-16707</strain>
    </source>
</reference>
<evidence type="ECO:0000313" key="7">
    <source>
        <dbReference type="Proteomes" id="UP000824225"/>
    </source>
</evidence>
<name>A0A9D2HEQ3_9BACT</name>